<dbReference type="KEGG" id="raj:RA11412_0212"/>
<proteinExistence type="predicted"/>
<protein>
    <submittedName>
        <fullName evidence="1">Uncharacterized protein</fullName>
    </submittedName>
</protein>
<accession>A0A2Z5QVV3</accession>
<dbReference type="Gene3D" id="1.20.1280.290">
    <property type="match status" value="1"/>
</dbReference>
<dbReference type="AlphaFoldDB" id="A0A2Z5QVV3"/>
<dbReference type="Proteomes" id="UP000250241">
    <property type="component" value="Chromosome"/>
</dbReference>
<name>A0A2Z5QVV3_9MICC</name>
<sequence>MRPKRNSRFGLVFVLLLVPCCALWFFYRSVFQDDTILVVPVVLGLITSYLCAYALTGGKDPYN</sequence>
<keyword evidence="2" id="KW-1185">Reference proteome</keyword>
<dbReference type="RefSeq" id="WP_128087137.1">
    <property type="nucleotide sequence ID" value="NZ_CAUPAD010000004.1"/>
</dbReference>
<gene>
    <name evidence="1" type="ORF">RA11412_0212</name>
</gene>
<dbReference type="GeneID" id="93862079"/>
<dbReference type="EMBL" id="AP017895">
    <property type="protein sequence ID" value="BAV86511.1"/>
    <property type="molecule type" value="Genomic_DNA"/>
</dbReference>
<organism evidence="1 2">
    <name type="scientific">Rothia aeria</name>
    <dbReference type="NCBI Taxonomy" id="172042"/>
    <lineage>
        <taxon>Bacteria</taxon>
        <taxon>Bacillati</taxon>
        <taxon>Actinomycetota</taxon>
        <taxon>Actinomycetes</taxon>
        <taxon>Micrococcales</taxon>
        <taxon>Micrococcaceae</taxon>
        <taxon>Rothia</taxon>
    </lineage>
</organism>
<reference evidence="1 2" key="1">
    <citation type="submission" date="2016-10" db="EMBL/GenBank/DDBJ databases">
        <title>Genome sequence of Rothia aeria strain JCM11412.</title>
        <authorList>
            <person name="Nambu T."/>
        </authorList>
    </citation>
    <scope>NUCLEOTIDE SEQUENCE [LARGE SCALE GENOMIC DNA]</scope>
    <source>
        <strain evidence="1 2">JCM 11412</strain>
    </source>
</reference>
<evidence type="ECO:0000313" key="2">
    <source>
        <dbReference type="Proteomes" id="UP000250241"/>
    </source>
</evidence>
<evidence type="ECO:0000313" key="1">
    <source>
        <dbReference type="EMBL" id="BAV86511.1"/>
    </source>
</evidence>